<keyword evidence="2" id="KW-1185">Reference proteome</keyword>
<accession>A0A2P1PWF1</accession>
<name>A0A2P1PWF1_9GAMM</name>
<organism evidence="1 2">
    <name type="scientific">Ahniella affigens</name>
    <dbReference type="NCBI Taxonomy" id="2021234"/>
    <lineage>
        <taxon>Bacteria</taxon>
        <taxon>Pseudomonadati</taxon>
        <taxon>Pseudomonadota</taxon>
        <taxon>Gammaproteobacteria</taxon>
        <taxon>Lysobacterales</taxon>
        <taxon>Rhodanobacteraceae</taxon>
        <taxon>Ahniella</taxon>
    </lineage>
</organism>
<evidence type="ECO:0000313" key="1">
    <source>
        <dbReference type="EMBL" id="AVP99178.1"/>
    </source>
</evidence>
<reference evidence="1 2" key="2">
    <citation type="submission" date="2018-03" db="EMBL/GenBank/DDBJ databases">
        <authorList>
            <person name="Keele B.F."/>
        </authorList>
    </citation>
    <scope>NUCLEOTIDE SEQUENCE [LARGE SCALE GENOMIC DNA]</scope>
    <source>
        <strain evidence="1 2">D13</strain>
    </source>
</reference>
<dbReference type="KEGG" id="xba:C7S18_19285"/>
<gene>
    <name evidence="1" type="ORF">C7S18_19285</name>
</gene>
<dbReference type="OrthoDB" id="495783at2"/>
<sequence>MHKILISACQLGEGVRHNGAHKLIEHPVFRRWQSEGRLVGICPEVAGGLPVPRPAAEIEGGQDGSAVLARHAKVRTQGGDDVSAAFIAGAERALALAVRHGCRIAVLKERSPSCGSSFVYDGRFAGSVQQGAGVTAALLRAKGVLVFSEDQLDAADAALQALASP</sequence>
<proteinExistence type="predicted"/>
<protein>
    <submittedName>
        <fullName evidence="1">DUF523 domain-containing protein</fullName>
    </submittedName>
</protein>
<dbReference type="RefSeq" id="WP_106893098.1">
    <property type="nucleotide sequence ID" value="NZ_CP027860.1"/>
</dbReference>
<dbReference type="Proteomes" id="UP000241074">
    <property type="component" value="Chromosome"/>
</dbReference>
<reference evidence="1 2" key="1">
    <citation type="submission" date="2018-03" db="EMBL/GenBank/DDBJ databases">
        <title>Ahniella affigens gen. nov., sp. nov., a gammaproteobacterium isolated from sandy soil near a stream.</title>
        <authorList>
            <person name="Ko Y."/>
            <person name="Kim J.-H."/>
        </authorList>
    </citation>
    <scope>NUCLEOTIDE SEQUENCE [LARGE SCALE GENOMIC DNA]</scope>
    <source>
        <strain evidence="1 2">D13</strain>
    </source>
</reference>
<dbReference type="PANTHER" id="PTHR30087:SF1">
    <property type="entry name" value="HYPOTHETICAL CYTOSOLIC PROTEIN"/>
    <property type="match status" value="1"/>
</dbReference>
<dbReference type="PANTHER" id="PTHR30087">
    <property type="entry name" value="INNER MEMBRANE PROTEIN"/>
    <property type="match status" value="1"/>
</dbReference>
<dbReference type="InterPro" id="IPR007553">
    <property type="entry name" value="2-thiour_desulf"/>
</dbReference>
<dbReference type="AlphaFoldDB" id="A0A2P1PWF1"/>
<dbReference type="EMBL" id="CP027860">
    <property type="protein sequence ID" value="AVP99178.1"/>
    <property type="molecule type" value="Genomic_DNA"/>
</dbReference>
<dbReference type="Pfam" id="PF04463">
    <property type="entry name" value="2-thiour_desulf"/>
    <property type="match status" value="1"/>
</dbReference>
<evidence type="ECO:0000313" key="2">
    <source>
        <dbReference type="Proteomes" id="UP000241074"/>
    </source>
</evidence>